<dbReference type="Gene3D" id="3.30.420.150">
    <property type="entry name" value="Exopolyphosphatase. Domain 2"/>
    <property type="match status" value="1"/>
</dbReference>
<dbReference type="PANTHER" id="PTHR11782">
    <property type="entry name" value="ADENOSINE/GUANOSINE DIPHOSPHATASE"/>
    <property type="match status" value="1"/>
</dbReference>
<keyword evidence="5" id="KW-1133">Transmembrane helix</keyword>
<comment type="caution">
    <text evidence="6">The sequence shown here is derived from an EMBL/GenBank/DDBJ whole genome shotgun (WGS) entry which is preliminary data.</text>
</comment>
<dbReference type="Proteomes" id="UP000326396">
    <property type="component" value="Linkage Group LG8"/>
</dbReference>
<evidence type="ECO:0008006" key="8">
    <source>
        <dbReference type="Google" id="ProtNLM"/>
    </source>
</evidence>
<name>A0A5N6LWX9_9ASTR</name>
<keyword evidence="7" id="KW-1185">Reference proteome</keyword>
<evidence type="ECO:0000313" key="6">
    <source>
        <dbReference type="EMBL" id="KAD2806047.1"/>
    </source>
</evidence>
<evidence type="ECO:0000256" key="2">
    <source>
        <dbReference type="ARBA" id="ARBA00022801"/>
    </source>
</evidence>
<evidence type="ECO:0000256" key="5">
    <source>
        <dbReference type="SAM" id="Phobius"/>
    </source>
</evidence>
<dbReference type="EMBL" id="SZYD01000018">
    <property type="protein sequence ID" value="KAD2806047.1"/>
    <property type="molecule type" value="Genomic_DNA"/>
</dbReference>
<keyword evidence="4" id="KW-0547">Nucleotide-binding</keyword>
<dbReference type="InterPro" id="IPR000407">
    <property type="entry name" value="GDA1_CD39_NTPase"/>
</dbReference>
<keyword evidence="4" id="KW-0067">ATP-binding</keyword>
<evidence type="ECO:0000256" key="1">
    <source>
        <dbReference type="ARBA" id="ARBA00009283"/>
    </source>
</evidence>
<evidence type="ECO:0000256" key="3">
    <source>
        <dbReference type="PIRSR" id="PIRSR600407-1"/>
    </source>
</evidence>
<dbReference type="Gene3D" id="3.30.420.40">
    <property type="match status" value="1"/>
</dbReference>
<dbReference type="OrthoDB" id="6372431at2759"/>
<feature type="binding site" evidence="4">
    <location>
        <begin position="161"/>
        <end position="165"/>
    </location>
    <ligand>
        <name>ATP</name>
        <dbReference type="ChEBI" id="CHEBI:30616"/>
    </ligand>
</feature>
<dbReference type="GO" id="GO:0005524">
    <property type="term" value="F:ATP binding"/>
    <property type="evidence" value="ECO:0007669"/>
    <property type="project" value="UniProtKB-KW"/>
</dbReference>
<proteinExistence type="inferred from homology"/>
<dbReference type="GO" id="GO:0017110">
    <property type="term" value="F:nucleoside diphosphate phosphatase activity"/>
    <property type="evidence" value="ECO:0007669"/>
    <property type="project" value="TreeGrafter"/>
</dbReference>
<gene>
    <name evidence="6" type="ORF">E3N88_39424</name>
</gene>
<dbReference type="PANTHER" id="PTHR11782:SF92">
    <property type="entry name" value="APYRASE 7"/>
    <property type="match status" value="1"/>
</dbReference>
<organism evidence="6 7">
    <name type="scientific">Mikania micrantha</name>
    <name type="common">bitter vine</name>
    <dbReference type="NCBI Taxonomy" id="192012"/>
    <lineage>
        <taxon>Eukaryota</taxon>
        <taxon>Viridiplantae</taxon>
        <taxon>Streptophyta</taxon>
        <taxon>Embryophyta</taxon>
        <taxon>Tracheophyta</taxon>
        <taxon>Spermatophyta</taxon>
        <taxon>Magnoliopsida</taxon>
        <taxon>eudicotyledons</taxon>
        <taxon>Gunneridae</taxon>
        <taxon>Pentapetalae</taxon>
        <taxon>asterids</taxon>
        <taxon>campanulids</taxon>
        <taxon>Asterales</taxon>
        <taxon>Asteraceae</taxon>
        <taxon>Asteroideae</taxon>
        <taxon>Heliantheae alliance</taxon>
        <taxon>Eupatorieae</taxon>
        <taxon>Mikania</taxon>
    </lineage>
</organism>
<accession>A0A5N6LWX9</accession>
<feature type="active site" description="Proton acceptor" evidence="3">
    <location>
        <position position="130"/>
    </location>
</feature>
<evidence type="ECO:0000313" key="7">
    <source>
        <dbReference type="Proteomes" id="UP000326396"/>
    </source>
</evidence>
<protein>
    <recommendedName>
        <fullName evidence="8">Apyrase</fullName>
    </recommendedName>
</protein>
<dbReference type="AlphaFoldDB" id="A0A5N6LWX9"/>
<evidence type="ECO:0000256" key="4">
    <source>
        <dbReference type="PIRSR" id="PIRSR600407-2"/>
    </source>
</evidence>
<keyword evidence="5" id="KW-0812">Transmembrane</keyword>
<dbReference type="Pfam" id="PF01150">
    <property type="entry name" value="GDA1_CD39"/>
    <property type="match status" value="1"/>
</dbReference>
<comment type="similarity">
    <text evidence="1">Belongs to the GDA1/CD39 NTPase family.</text>
</comment>
<dbReference type="GO" id="GO:0009134">
    <property type="term" value="P:nucleoside diphosphate catabolic process"/>
    <property type="evidence" value="ECO:0007669"/>
    <property type="project" value="TreeGrafter"/>
</dbReference>
<reference evidence="6 7" key="1">
    <citation type="submission" date="2019-05" db="EMBL/GenBank/DDBJ databases">
        <title>Mikania micrantha, genome provides insights into the molecular mechanism of rapid growth.</title>
        <authorList>
            <person name="Liu B."/>
        </authorList>
    </citation>
    <scope>NUCLEOTIDE SEQUENCE [LARGE SCALE GENOMIC DNA]</scope>
    <source>
        <strain evidence="6">NLD-2019</strain>
        <tissue evidence="6">Leaf</tissue>
    </source>
</reference>
<keyword evidence="5" id="KW-0472">Membrane</keyword>
<feature type="transmembrane region" description="Helical" evidence="5">
    <location>
        <begin position="439"/>
        <end position="459"/>
    </location>
</feature>
<keyword evidence="2" id="KW-0378">Hydrolase</keyword>
<sequence length="488" mass="54793">MLKAVATTNSNRNLEFPILLRTFPDNLTEIDHHKDGCAYHCMQTEPGLDKFVGDAYGIEKSLEPLIRRAEKWVPNEKHQDTPIFVLATAGLRRLNKDIARGVLDDIENVVKLHEFKVRKDWIRVLSGEEEAYYGWIALNHHMGMFGNTSRLPTLGLLDLGGSSLQVATESKQLKGNEYGIFRSKIGSFEHQIMAASLPTFGLNEAFDRTVVMLSHSQAFIERDFGTFEIAHPCLSYEFTQNYTCHGCFEGNFTRKIRKSNNFLINLVGEPNWEKCKLLARAAAVNSSSSDWSKLSDDSYCTGLSSINGESMLNLLGKTQSAARYHALSGFFAVYNLLDLDSSANLSKIWEKGQKLCSKSLLGLTKMPINQKYADFLCFRVPYMISLLQNTLCVGDKEIIFGPVDVSWTLGAALVEGKDLWLSDTNTSKSSIFSYLRFKIMLFSPPILFVVLAILLYAVYRSQIKLPLLGRNATSLPSYIGSKRRAPLM</sequence>
<dbReference type="GO" id="GO:0016020">
    <property type="term" value="C:membrane"/>
    <property type="evidence" value="ECO:0007669"/>
    <property type="project" value="TreeGrafter"/>
</dbReference>